<gene>
    <name evidence="2" type="ORF">OO013_03970</name>
</gene>
<dbReference type="InterPro" id="IPR001466">
    <property type="entry name" value="Beta-lactam-related"/>
</dbReference>
<evidence type="ECO:0000259" key="1">
    <source>
        <dbReference type="Pfam" id="PF00144"/>
    </source>
</evidence>
<proteinExistence type="predicted"/>
<dbReference type="InterPro" id="IPR012338">
    <property type="entry name" value="Beta-lactam/transpept-like"/>
</dbReference>
<dbReference type="InterPro" id="IPR050491">
    <property type="entry name" value="AmpC-like"/>
</dbReference>
<name>A0ABT3RMG5_9BACT</name>
<dbReference type="GO" id="GO:0016787">
    <property type="term" value="F:hydrolase activity"/>
    <property type="evidence" value="ECO:0007669"/>
    <property type="project" value="UniProtKB-KW"/>
</dbReference>
<accession>A0ABT3RMG5</accession>
<keyword evidence="3" id="KW-1185">Reference proteome</keyword>
<feature type="domain" description="Beta-lactamase-related" evidence="1">
    <location>
        <begin position="51"/>
        <end position="364"/>
    </location>
</feature>
<dbReference type="Gene3D" id="3.40.710.10">
    <property type="entry name" value="DD-peptidase/beta-lactamase superfamily"/>
    <property type="match status" value="1"/>
</dbReference>
<dbReference type="SUPFAM" id="SSF56601">
    <property type="entry name" value="beta-lactamase/transpeptidase-like"/>
    <property type="match status" value="1"/>
</dbReference>
<dbReference type="EMBL" id="JAPFQN010000003">
    <property type="protein sequence ID" value="MCX2743006.1"/>
    <property type="molecule type" value="Genomic_DNA"/>
</dbReference>
<dbReference type="PANTHER" id="PTHR46825">
    <property type="entry name" value="D-ALANYL-D-ALANINE-CARBOXYPEPTIDASE/ENDOPEPTIDASE AMPH"/>
    <property type="match status" value="1"/>
</dbReference>
<dbReference type="Pfam" id="PF00144">
    <property type="entry name" value="Beta-lactamase"/>
    <property type="match status" value="1"/>
</dbReference>
<evidence type="ECO:0000313" key="2">
    <source>
        <dbReference type="EMBL" id="MCX2743006.1"/>
    </source>
</evidence>
<reference evidence="2 3" key="1">
    <citation type="submission" date="2022-11" db="EMBL/GenBank/DDBJ databases">
        <title>The characterization of three novel Bacteroidetes species and genomic analysis of their roles in tidal elemental geochemical cycles.</title>
        <authorList>
            <person name="Ma K."/>
        </authorList>
    </citation>
    <scope>NUCLEOTIDE SEQUENCE [LARGE SCALE GENOMIC DNA]</scope>
    <source>
        <strain evidence="2 3">M17</strain>
    </source>
</reference>
<organism evidence="2 3">
    <name type="scientific">Mangrovivirga halotolerans</name>
    <dbReference type="NCBI Taxonomy" id="2993936"/>
    <lineage>
        <taxon>Bacteria</taxon>
        <taxon>Pseudomonadati</taxon>
        <taxon>Bacteroidota</taxon>
        <taxon>Cytophagia</taxon>
        <taxon>Cytophagales</taxon>
        <taxon>Mangrovivirgaceae</taxon>
        <taxon>Mangrovivirga</taxon>
    </lineage>
</organism>
<dbReference type="Proteomes" id="UP001209885">
    <property type="component" value="Unassembled WGS sequence"/>
</dbReference>
<keyword evidence="2" id="KW-0378">Hydrolase</keyword>
<sequence length="382" mass="43157">MKVLLSITLIAIFFTNCERENDQIKEVVNLNDHLESLIINENKAGKFDGTIVVGGKNIETFEKAVGIADRNWGIAMERNFVFDIASLNKSFIAALIIIAQEEGKLKTSDKLTDHLSDFDYSGAFSDKITIHQMLTHTSGLPNYDGVDEDLKKENFLKFKRSNFKNSEYVDFISNLDTVASPGVKFHYSNFAYHLLPIILENIYGVTFDELLQRKICEPLKLTNTYSETNNKVVHRNVVRAYEFDPSSGKFVSNDFIDLTLGRRIFSTSEDLYKWAKSFDDLSILSKNSVKLIQTNYLKEIRDDISYGYGWAIFDGEHQYSFGNLSIDDNYVIHGGNTGGYRSLLVNVNNGEIIISILSNIGGKSDLLTMAATIIKTYKSNKS</sequence>
<comment type="caution">
    <text evidence="2">The sequence shown here is derived from an EMBL/GenBank/DDBJ whole genome shotgun (WGS) entry which is preliminary data.</text>
</comment>
<evidence type="ECO:0000313" key="3">
    <source>
        <dbReference type="Proteomes" id="UP001209885"/>
    </source>
</evidence>
<dbReference type="PANTHER" id="PTHR46825:SF9">
    <property type="entry name" value="BETA-LACTAMASE-RELATED DOMAIN-CONTAINING PROTEIN"/>
    <property type="match status" value="1"/>
</dbReference>
<dbReference type="RefSeq" id="WP_266055370.1">
    <property type="nucleotide sequence ID" value="NZ_JAPFQN010000003.1"/>
</dbReference>
<protein>
    <submittedName>
        <fullName evidence="2">Serine hydrolase</fullName>
    </submittedName>
</protein>